<protein>
    <submittedName>
        <fullName evidence="1">Uncharacterized protein</fullName>
    </submittedName>
</protein>
<name>A0A2P6P856_ROSCH</name>
<organism evidence="1 2">
    <name type="scientific">Rosa chinensis</name>
    <name type="common">China rose</name>
    <dbReference type="NCBI Taxonomy" id="74649"/>
    <lineage>
        <taxon>Eukaryota</taxon>
        <taxon>Viridiplantae</taxon>
        <taxon>Streptophyta</taxon>
        <taxon>Embryophyta</taxon>
        <taxon>Tracheophyta</taxon>
        <taxon>Spermatophyta</taxon>
        <taxon>Magnoliopsida</taxon>
        <taxon>eudicotyledons</taxon>
        <taxon>Gunneridae</taxon>
        <taxon>Pentapetalae</taxon>
        <taxon>rosids</taxon>
        <taxon>fabids</taxon>
        <taxon>Rosales</taxon>
        <taxon>Rosaceae</taxon>
        <taxon>Rosoideae</taxon>
        <taxon>Rosoideae incertae sedis</taxon>
        <taxon>Rosa</taxon>
    </lineage>
</organism>
<dbReference type="Gramene" id="PRQ18110">
    <property type="protein sequence ID" value="PRQ18110"/>
    <property type="gene ID" value="RchiOBHm_Chr7g0202291"/>
</dbReference>
<proteinExistence type="predicted"/>
<dbReference type="Proteomes" id="UP000238479">
    <property type="component" value="Chromosome 7"/>
</dbReference>
<evidence type="ECO:0000313" key="2">
    <source>
        <dbReference type="Proteomes" id="UP000238479"/>
    </source>
</evidence>
<sequence length="51" mass="5812">MLIALSFWSLATYLFLLTPWSAYIFSYSLYPDAQSLYSSLILGTFNYASIS</sequence>
<reference evidence="1 2" key="1">
    <citation type="journal article" date="2018" name="Nat. Genet.">
        <title>The Rosa genome provides new insights in the design of modern roses.</title>
        <authorList>
            <person name="Bendahmane M."/>
        </authorList>
    </citation>
    <scope>NUCLEOTIDE SEQUENCE [LARGE SCALE GENOMIC DNA]</scope>
    <source>
        <strain evidence="2">cv. Old Blush</strain>
    </source>
</reference>
<dbReference type="AlphaFoldDB" id="A0A2P6P856"/>
<accession>A0A2P6P856</accession>
<evidence type="ECO:0000313" key="1">
    <source>
        <dbReference type="EMBL" id="PRQ18110.1"/>
    </source>
</evidence>
<gene>
    <name evidence="1" type="ORF">RchiOBHm_Chr7g0202291</name>
</gene>
<comment type="caution">
    <text evidence="1">The sequence shown here is derived from an EMBL/GenBank/DDBJ whole genome shotgun (WGS) entry which is preliminary data.</text>
</comment>
<keyword evidence="2" id="KW-1185">Reference proteome</keyword>
<dbReference type="EMBL" id="PDCK01000045">
    <property type="protein sequence ID" value="PRQ18110.1"/>
    <property type="molecule type" value="Genomic_DNA"/>
</dbReference>